<gene>
    <name evidence="1" type="ORF">CYNAS_LOCUS8994</name>
</gene>
<dbReference type="Proteomes" id="UP001176961">
    <property type="component" value="Unassembled WGS sequence"/>
</dbReference>
<evidence type="ECO:0000313" key="2">
    <source>
        <dbReference type="Proteomes" id="UP001176961"/>
    </source>
</evidence>
<protein>
    <submittedName>
        <fullName evidence="1">Uncharacterized protein</fullName>
    </submittedName>
</protein>
<name>A0AA36GRU5_CYLNA</name>
<evidence type="ECO:0000313" key="1">
    <source>
        <dbReference type="EMBL" id="CAJ0597011.1"/>
    </source>
</evidence>
<keyword evidence="2" id="KW-1185">Reference proteome</keyword>
<comment type="caution">
    <text evidence="1">The sequence shown here is derived from an EMBL/GenBank/DDBJ whole genome shotgun (WGS) entry which is preliminary data.</text>
</comment>
<reference evidence="1" key="1">
    <citation type="submission" date="2023-07" db="EMBL/GenBank/DDBJ databases">
        <authorList>
            <consortium name="CYATHOMIX"/>
        </authorList>
    </citation>
    <scope>NUCLEOTIDE SEQUENCE</scope>
    <source>
        <strain evidence="1">N/A</strain>
    </source>
</reference>
<dbReference type="AlphaFoldDB" id="A0AA36GRU5"/>
<accession>A0AA36GRU5</accession>
<dbReference type="EMBL" id="CATQJL010000223">
    <property type="protein sequence ID" value="CAJ0597011.1"/>
    <property type="molecule type" value="Genomic_DNA"/>
</dbReference>
<proteinExistence type="predicted"/>
<sequence length="181" mass="19623">MLVEASFLVGICNSRLEVHAQRAASNPSRFGRVVSEIAGILIVSAVSLDEINRAAITIQSYLPSGSTGSACVEKVQNRGFAVVYRRQKWSFAISQHGCCAKHAGRGFREARAWHCFDHSGLSSAKDPPTLPELGLLTSRAEAALGLGDPCWNVKNSVDDDWIAALSRRNGQVALSRFPEEK</sequence>
<organism evidence="1 2">
    <name type="scientific">Cylicocyclus nassatus</name>
    <name type="common">Nematode worm</name>
    <dbReference type="NCBI Taxonomy" id="53992"/>
    <lineage>
        <taxon>Eukaryota</taxon>
        <taxon>Metazoa</taxon>
        <taxon>Ecdysozoa</taxon>
        <taxon>Nematoda</taxon>
        <taxon>Chromadorea</taxon>
        <taxon>Rhabditida</taxon>
        <taxon>Rhabditina</taxon>
        <taxon>Rhabditomorpha</taxon>
        <taxon>Strongyloidea</taxon>
        <taxon>Strongylidae</taxon>
        <taxon>Cylicocyclus</taxon>
    </lineage>
</organism>